<gene>
    <name evidence="4" type="ORF">FHL05_06005</name>
    <name evidence="3" type="ORF">FHL06_07420</name>
</gene>
<dbReference type="SUPFAM" id="SSF51735">
    <property type="entry name" value="NAD(P)-binding Rossmann-fold domains"/>
    <property type="match status" value="1"/>
</dbReference>
<dbReference type="OrthoDB" id="9805904at2"/>
<evidence type="ECO:0000313" key="4">
    <source>
        <dbReference type="EMBL" id="MQS97442.1"/>
    </source>
</evidence>
<evidence type="ECO:0000256" key="1">
    <source>
        <dbReference type="ARBA" id="ARBA00006484"/>
    </source>
</evidence>
<dbReference type="NCBIfam" id="NF006493">
    <property type="entry name" value="PRK08936.1"/>
    <property type="match status" value="1"/>
</dbReference>
<dbReference type="FunFam" id="3.40.50.720:FF:000084">
    <property type="entry name" value="Short-chain dehydrogenase reductase"/>
    <property type="match status" value="1"/>
</dbReference>
<dbReference type="InterPro" id="IPR036291">
    <property type="entry name" value="NAD(P)-bd_dom_sf"/>
</dbReference>
<sequence length="261" mass="28064">MYKDLENKVAVVTGGSKGIGTAISERFGKEHMSVVVNYHSDEDGAKKAAEIVEKNGGKAVTIQANVSTEEGNQALIDAAVDNFGDLDVWVNNAGMEIKSPTHELSLDDWQKVISVDQTGVFLGCKTAIAYFEKHNKQGNIINMSSVHEQIPWPTFASYTTAKGGVKMFTKTIAMEYAKDGIRVNGIGPGAINTPINAKKFADKEQYDQTVSMVPMNRIGKPEEVAAGAAWLASSESSYVTGITLFIDGGMTLYPAFKDGQG</sequence>
<evidence type="ECO:0000256" key="2">
    <source>
        <dbReference type="ARBA" id="ARBA00023002"/>
    </source>
</evidence>
<dbReference type="Gene3D" id="3.40.50.720">
    <property type="entry name" value="NAD(P)-binding Rossmann-like Domain"/>
    <property type="match status" value="1"/>
</dbReference>
<dbReference type="EMBL" id="VDFP01000013">
    <property type="protein sequence ID" value="MQS76214.1"/>
    <property type="molecule type" value="Genomic_DNA"/>
</dbReference>
<dbReference type="PRINTS" id="PR00080">
    <property type="entry name" value="SDRFAMILY"/>
</dbReference>
<dbReference type="PRINTS" id="PR00081">
    <property type="entry name" value="GDHRDH"/>
</dbReference>
<dbReference type="InterPro" id="IPR020904">
    <property type="entry name" value="Sc_DH/Rdtase_CS"/>
</dbReference>
<dbReference type="PANTHER" id="PTHR43639:SF1">
    <property type="entry name" value="SHORT-CHAIN DEHYDROGENASE_REDUCTASE FAMILY PROTEIN"/>
    <property type="match status" value="1"/>
</dbReference>
<dbReference type="PANTHER" id="PTHR43639">
    <property type="entry name" value="OXIDOREDUCTASE, SHORT-CHAIN DEHYDROGENASE/REDUCTASE FAMILY (AFU_ORTHOLOGUE AFUA_5G02870)"/>
    <property type="match status" value="1"/>
</dbReference>
<dbReference type="Proteomes" id="UP000414364">
    <property type="component" value="Unassembled WGS sequence"/>
</dbReference>
<dbReference type="EC" id="1.1.1.47" evidence="4"/>
<organism evidence="4 5">
    <name type="scientific">Companilactobacillus halodurans</name>
    <dbReference type="NCBI Taxonomy" id="2584183"/>
    <lineage>
        <taxon>Bacteria</taxon>
        <taxon>Bacillati</taxon>
        <taxon>Bacillota</taxon>
        <taxon>Bacilli</taxon>
        <taxon>Lactobacillales</taxon>
        <taxon>Lactobacillaceae</taxon>
        <taxon>Companilactobacillus</taxon>
    </lineage>
</organism>
<reference evidence="5 6" key="1">
    <citation type="journal article" date="2019" name="Syst. Appl. Microbiol.">
        <title>Polyphasic characterization of two novel Lactobacillus spp. isolated from blown salami packages: Description of Lactobacillus halodurans sp. nov. and Lactobacillus salsicarnum sp. nov.</title>
        <authorList>
            <person name="Schuster J.A."/>
            <person name="Klingl A."/>
            <person name="Vogel R.F."/>
            <person name="Ehrmann M.A."/>
        </authorList>
    </citation>
    <scope>NUCLEOTIDE SEQUENCE [LARGE SCALE GENOMIC DNA]</scope>
    <source>
        <strain evidence="4 5">TMW 1.1920</strain>
        <strain evidence="3 6">TMW 1.2172</strain>
    </source>
</reference>
<name>A0A5P0ZXA9_9LACO</name>
<evidence type="ECO:0000313" key="3">
    <source>
        <dbReference type="EMBL" id="MQS76214.1"/>
    </source>
</evidence>
<dbReference type="Proteomes" id="UP000371423">
    <property type="component" value="Unassembled WGS sequence"/>
</dbReference>
<evidence type="ECO:0000313" key="6">
    <source>
        <dbReference type="Proteomes" id="UP000414364"/>
    </source>
</evidence>
<dbReference type="EMBL" id="VDFO01000018">
    <property type="protein sequence ID" value="MQS97442.1"/>
    <property type="molecule type" value="Genomic_DNA"/>
</dbReference>
<protein>
    <submittedName>
        <fullName evidence="4">Glucose 1-dehydrogenase</fullName>
        <ecNumber evidence="4">1.1.1.47</ecNumber>
    </submittedName>
</protein>
<evidence type="ECO:0000313" key="5">
    <source>
        <dbReference type="Proteomes" id="UP000371423"/>
    </source>
</evidence>
<accession>A0A5P0ZXA9</accession>
<keyword evidence="2 4" id="KW-0560">Oxidoreductase</keyword>
<dbReference type="AlphaFoldDB" id="A0A5P0ZXA9"/>
<dbReference type="GO" id="GO:0047936">
    <property type="term" value="F:glucose 1-dehydrogenase [NAD(P)+] activity"/>
    <property type="evidence" value="ECO:0007669"/>
    <property type="project" value="UniProtKB-EC"/>
</dbReference>
<proteinExistence type="inferred from homology"/>
<dbReference type="GO" id="GO:0008206">
    <property type="term" value="P:bile acid metabolic process"/>
    <property type="evidence" value="ECO:0007669"/>
    <property type="project" value="UniProtKB-ARBA"/>
</dbReference>
<dbReference type="NCBIfam" id="NF005559">
    <property type="entry name" value="PRK07231.1"/>
    <property type="match status" value="1"/>
</dbReference>
<dbReference type="PROSITE" id="PS00061">
    <property type="entry name" value="ADH_SHORT"/>
    <property type="match status" value="1"/>
</dbReference>
<keyword evidence="5" id="KW-1185">Reference proteome</keyword>
<comment type="similarity">
    <text evidence="1">Belongs to the short-chain dehydrogenases/reductases (SDR) family.</text>
</comment>
<comment type="caution">
    <text evidence="4">The sequence shown here is derived from an EMBL/GenBank/DDBJ whole genome shotgun (WGS) entry which is preliminary data.</text>
</comment>
<dbReference type="InterPro" id="IPR002347">
    <property type="entry name" value="SDR_fam"/>
</dbReference>
<dbReference type="RefSeq" id="WP_153385606.1">
    <property type="nucleotide sequence ID" value="NZ_VDFO01000018.1"/>
</dbReference>
<dbReference type="Pfam" id="PF13561">
    <property type="entry name" value="adh_short_C2"/>
    <property type="match status" value="1"/>
</dbReference>